<accession>A0A1U7CIK1</accession>
<reference evidence="2" key="1">
    <citation type="submission" date="2016-12" db="EMBL/GenBank/DDBJ databases">
        <title>Comparative genomics of four Isosphaeraceae planctomycetes: a common pool of plasmids and glycoside hydrolase genes.</title>
        <authorList>
            <person name="Ivanova A."/>
        </authorList>
    </citation>
    <scope>NUCLEOTIDE SEQUENCE [LARGE SCALE GENOMIC DNA]</scope>
    <source>
        <strain evidence="2">PX4</strain>
    </source>
</reference>
<dbReference type="SUPFAM" id="SSF53706">
    <property type="entry name" value="Formate dehydrogenase/DMSO reductase, domains 1-3"/>
    <property type="match status" value="1"/>
</dbReference>
<organism evidence="1 2">
    <name type="scientific">Paludisphaera borealis</name>
    <dbReference type="NCBI Taxonomy" id="1387353"/>
    <lineage>
        <taxon>Bacteria</taxon>
        <taxon>Pseudomonadati</taxon>
        <taxon>Planctomycetota</taxon>
        <taxon>Planctomycetia</taxon>
        <taxon>Isosphaerales</taxon>
        <taxon>Isosphaeraceae</taxon>
        <taxon>Paludisphaera</taxon>
    </lineage>
</organism>
<dbReference type="Proteomes" id="UP000186309">
    <property type="component" value="Chromosome"/>
</dbReference>
<sequence>MCNMNMSRVDPFTCTFCGCLCDDLALTIDGGTIVEARNACDLVRPRLVGLSTARGNEVGDDEPALARAAALLRAARAPVIVGLGKSSNETVGKAVALADRIGAVVQVGGPASGPRITAFQRGGLVSATLGEVKNRADVVVFWATDPVVTHPRHWERYSVEPVGRFTPEGRAGRTVVVIDRERTATAEKADVFLQVDPQNELELLWVLRGLARGIPMKESRIEHATGCGVSDLKNVVELLKLARYGAWFGGPFAGRGPVAQAEARHQAVAGLVRDLNSPTSRFVAIGMGEAGNAHGAEAVLAWQTGLTPSVDLGAGVPEALPGATSGVERLARGEADCVLVVGDVTLDDWPDAARARLTSTPWIFVGPPESPLAASATVALAAATAGLDEDGTVTRVDGVSLPIRAVRDRGLPTEGDRLVALLSRIEASL</sequence>
<dbReference type="Gene3D" id="3.40.228.10">
    <property type="entry name" value="Dimethylsulfoxide Reductase, domain 2"/>
    <property type="match status" value="1"/>
</dbReference>
<dbReference type="GO" id="GO:0015948">
    <property type="term" value="P:methanogenesis"/>
    <property type="evidence" value="ECO:0007669"/>
    <property type="project" value="InterPro"/>
</dbReference>
<dbReference type="EMBL" id="CP019082">
    <property type="protein sequence ID" value="APW58764.1"/>
    <property type="molecule type" value="Genomic_DNA"/>
</dbReference>
<dbReference type="PIRSF" id="PIRSF005646">
    <property type="entry name" value="FwdB"/>
    <property type="match status" value="1"/>
</dbReference>
<dbReference type="InterPro" id="IPR016457">
    <property type="entry name" value="Formylmethanofuran_DH_bsu"/>
</dbReference>
<dbReference type="AlphaFoldDB" id="A0A1U7CIK1"/>
<evidence type="ECO:0000313" key="2">
    <source>
        <dbReference type="Proteomes" id="UP000186309"/>
    </source>
</evidence>
<keyword evidence="2" id="KW-1185">Reference proteome</keyword>
<dbReference type="GO" id="GO:0018493">
    <property type="term" value="F:formylmethanofuran dehydrogenase activity"/>
    <property type="evidence" value="ECO:0007669"/>
    <property type="project" value="InterPro"/>
</dbReference>
<protein>
    <submittedName>
        <fullName evidence="1">Formyltransferase/hydrolase complex Fhc subunit B</fullName>
    </submittedName>
</protein>
<dbReference type="STRING" id="1387353.BSF38_00168"/>
<evidence type="ECO:0000313" key="1">
    <source>
        <dbReference type="EMBL" id="APW58764.1"/>
    </source>
</evidence>
<keyword evidence="1" id="KW-0378">Hydrolase</keyword>
<dbReference type="KEGG" id="pbor:BSF38_00168"/>
<name>A0A1U7CIK1_9BACT</name>
<keyword evidence="1" id="KW-0808">Transferase</keyword>
<proteinExistence type="predicted"/>
<dbReference type="GO" id="GO:0016787">
    <property type="term" value="F:hydrolase activity"/>
    <property type="evidence" value="ECO:0007669"/>
    <property type="project" value="UniProtKB-KW"/>
</dbReference>
<dbReference type="GO" id="GO:0016740">
    <property type="term" value="F:transferase activity"/>
    <property type="evidence" value="ECO:0007669"/>
    <property type="project" value="UniProtKB-KW"/>
</dbReference>
<gene>
    <name evidence="1" type="primary">fhcB</name>
    <name evidence="1" type="ORF">BSF38_00168</name>
</gene>